<accession>A0A0C9YCV1</accession>
<evidence type="ECO:0000313" key="1">
    <source>
        <dbReference type="EMBL" id="KIK11669.1"/>
    </source>
</evidence>
<protein>
    <submittedName>
        <fullName evidence="1">Uncharacterized protein</fullName>
    </submittedName>
</protein>
<proteinExistence type="predicted"/>
<gene>
    <name evidence="1" type="ORF">PISMIDRAFT_19349</name>
</gene>
<dbReference type="HOGENOM" id="CLU_2868558_0_0_1"/>
<sequence>MQDSLFSWGSHPQPYLSLGFWDFKDGFKLVNPKGDTQRMAMIFMKDYPVYIILCAPASASNPFY</sequence>
<reference evidence="1 2" key="1">
    <citation type="submission" date="2014-04" db="EMBL/GenBank/DDBJ databases">
        <authorList>
            <consortium name="DOE Joint Genome Institute"/>
            <person name="Kuo A."/>
            <person name="Kohler A."/>
            <person name="Costa M.D."/>
            <person name="Nagy L.G."/>
            <person name="Floudas D."/>
            <person name="Copeland A."/>
            <person name="Barry K.W."/>
            <person name="Cichocki N."/>
            <person name="Veneault-Fourrey C."/>
            <person name="LaButti K."/>
            <person name="Lindquist E.A."/>
            <person name="Lipzen A."/>
            <person name="Lundell T."/>
            <person name="Morin E."/>
            <person name="Murat C."/>
            <person name="Sun H."/>
            <person name="Tunlid A."/>
            <person name="Henrissat B."/>
            <person name="Grigoriev I.V."/>
            <person name="Hibbett D.S."/>
            <person name="Martin F."/>
            <person name="Nordberg H.P."/>
            <person name="Cantor M.N."/>
            <person name="Hua S.X."/>
        </authorList>
    </citation>
    <scope>NUCLEOTIDE SEQUENCE [LARGE SCALE GENOMIC DNA]</scope>
    <source>
        <strain evidence="1 2">441</strain>
    </source>
</reference>
<dbReference type="Proteomes" id="UP000054018">
    <property type="component" value="Unassembled WGS sequence"/>
</dbReference>
<organism evidence="1 2">
    <name type="scientific">Pisolithus microcarpus 441</name>
    <dbReference type="NCBI Taxonomy" id="765257"/>
    <lineage>
        <taxon>Eukaryota</taxon>
        <taxon>Fungi</taxon>
        <taxon>Dikarya</taxon>
        <taxon>Basidiomycota</taxon>
        <taxon>Agaricomycotina</taxon>
        <taxon>Agaricomycetes</taxon>
        <taxon>Agaricomycetidae</taxon>
        <taxon>Boletales</taxon>
        <taxon>Sclerodermatineae</taxon>
        <taxon>Pisolithaceae</taxon>
        <taxon>Pisolithus</taxon>
    </lineage>
</organism>
<dbReference type="EMBL" id="KN834176">
    <property type="protein sequence ID" value="KIK11669.1"/>
    <property type="molecule type" value="Genomic_DNA"/>
</dbReference>
<reference evidence="2" key="2">
    <citation type="submission" date="2015-01" db="EMBL/GenBank/DDBJ databases">
        <title>Evolutionary Origins and Diversification of the Mycorrhizal Mutualists.</title>
        <authorList>
            <consortium name="DOE Joint Genome Institute"/>
            <consortium name="Mycorrhizal Genomics Consortium"/>
            <person name="Kohler A."/>
            <person name="Kuo A."/>
            <person name="Nagy L.G."/>
            <person name="Floudas D."/>
            <person name="Copeland A."/>
            <person name="Barry K.W."/>
            <person name="Cichocki N."/>
            <person name="Veneault-Fourrey C."/>
            <person name="LaButti K."/>
            <person name="Lindquist E.A."/>
            <person name="Lipzen A."/>
            <person name="Lundell T."/>
            <person name="Morin E."/>
            <person name="Murat C."/>
            <person name="Riley R."/>
            <person name="Ohm R."/>
            <person name="Sun H."/>
            <person name="Tunlid A."/>
            <person name="Henrissat B."/>
            <person name="Grigoriev I.V."/>
            <person name="Hibbett D.S."/>
            <person name="Martin F."/>
        </authorList>
    </citation>
    <scope>NUCLEOTIDE SEQUENCE [LARGE SCALE GENOMIC DNA]</scope>
    <source>
        <strain evidence="2">441</strain>
    </source>
</reference>
<name>A0A0C9YCV1_9AGAM</name>
<keyword evidence="2" id="KW-1185">Reference proteome</keyword>
<dbReference type="AlphaFoldDB" id="A0A0C9YCV1"/>
<evidence type="ECO:0000313" key="2">
    <source>
        <dbReference type="Proteomes" id="UP000054018"/>
    </source>
</evidence>